<evidence type="ECO:0000313" key="2">
    <source>
        <dbReference type="EMBL" id="KAG2608630.1"/>
    </source>
</evidence>
<evidence type="ECO:0000256" key="1">
    <source>
        <dbReference type="SAM" id="MobiDB-lite"/>
    </source>
</evidence>
<dbReference type="EMBL" id="CM029044">
    <property type="protein sequence ID" value="KAG2608630.1"/>
    <property type="molecule type" value="Genomic_DNA"/>
</dbReference>
<protein>
    <submittedName>
        <fullName evidence="2">Uncharacterized protein</fullName>
    </submittedName>
</protein>
<comment type="caution">
    <text evidence="2">The sequence shown here is derived from an EMBL/GenBank/DDBJ whole genome shotgun (WGS) entry which is preliminary data.</text>
</comment>
<proteinExistence type="predicted"/>
<sequence>MVRKDMHAYLKKKSRTVLVQLDEGEQEQGAEAAEGERDEAAEQEPGKQGTARVPVPSSGTKVKHAKMKIAQAAITSFIVSGLVKPQTQKYSKSVSSMLCEPPEVVVANRHQSRTSQPTLEHCIIAVFMLDIIQCNV</sequence>
<feature type="region of interest" description="Disordered" evidence="1">
    <location>
        <begin position="13"/>
        <end position="60"/>
    </location>
</feature>
<dbReference type="AlphaFoldDB" id="A0A8T0TCB1"/>
<keyword evidence="3" id="KW-1185">Reference proteome</keyword>
<dbReference type="Proteomes" id="UP000823388">
    <property type="component" value="Chromosome 4N"/>
</dbReference>
<name>A0A8T0TCB1_PANVG</name>
<evidence type="ECO:0000313" key="3">
    <source>
        <dbReference type="Proteomes" id="UP000823388"/>
    </source>
</evidence>
<organism evidence="2 3">
    <name type="scientific">Panicum virgatum</name>
    <name type="common">Blackwell switchgrass</name>
    <dbReference type="NCBI Taxonomy" id="38727"/>
    <lineage>
        <taxon>Eukaryota</taxon>
        <taxon>Viridiplantae</taxon>
        <taxon>Streptophyta</taxon>
        <taxon>Embryophyta</taxon>
        <taxon>Tracheophyta</taxon>
        <taxon>Spermatophyta</taxon>
        <taxon>Magnoliopsida</taxon>
        <taxon>Liliopsida</taxon>
        <taxon>Poales</taxon>
        <taxon>Poaceae</taxon>
        <taxon>PACMAD clade</taxon>
        <taxon>Panicoideae</taxon>
        <taxon>Panicodae</taxon>
        <taxon>Paniceae</taxon>
        <taxon>Panicinae</taxon>
        <taxon>Panicum</taxon>
        <taxon>Panicum sect. Hiantes</taxon>
    </lineage>
</organism>
<reference evidence="2" key="1">
    <citation type="submission" date="2020-05" db="EMBL/GenBank/DDBJ databases">
        <title>WGS assembly of Panicum virgatum.</title>
        <authorList>
            <person name="Lovell J.T."/>
            <person name="Jenkins J."/>
            <person name="Shu S."/>
            <person name="Juenger T.E."/>
            <person name="Schmutz J."/>
        </authorList>
    </citation>
    <scope>NUCLEOTIDE SEQUENCE</scope>
    <source>
        <strain evidence="2">AP13</strain>
    </source>
</reference>
<gene>
    <name evidence="2" type="ORF">PVAP13_4NG337350</name>
</gene>
<accession>A0A8T0TCB1</accession>